<proteinExistence type="predicted"/>
<organism evidence="2 3">
    <name type="scientific">Salegentibacter echinorum</name>
    <dbReference type="NCBI Taxonomy" id="1073325"/>
    <lineage>
        <taxon>Bacteria</taxon>
        <taxon>Pseudomonadati</taxon>
        <taxon>Bacteroidota</taxon>
        <taxon>Flavobacteriia</taxon>
        <taxon>Flavobacteriales</taxon>
        <taxon>Flavobacteriaceae</taxon>
        <taxon>Salegentibacter</taxon>
    </lineage>
</organism>
<accession>A0A1M5E2D7</accession>
<keyword evidence="1" id="KW-0732">Signal</keyword>
<keyword evidence="3" id="KW-1185">Reference proteome</keyword>
<sequence length="261" mass="30324">MTKGFFTIAISIFLLSLPGITQAQKPAYQAGEWFKFRIHYGPFNASFATLQVEDARLKGNDVYHVKGEGKSTGLLHWFFKVDDDYQSYIDKETGRPHRFIRKINEGGHTKDLEIDFDHDSHKAYVFDRKHNERDTYTTKPKVHDMLSAFYHFRNNIENDKLREGDEMHLNMFMDDENIDFKLKFLGRETISTKFGKVATLKFRPYVMAGRVFKEKESLTLWVSDDANKIPIKIKANLAIGSLDADLDAYKGLKHPFEIIID</sequence>
<feature type="signal peptide" evidence="1">
    <location>
        <begin position="1"/>
        <end position="23"/>
    </location>
</feature>
<dbReference type="OrthoDB" id="9808473at2"/>
<feature type="chain" id="PRO_5013019495" description="ATP-dependent exonuclease" evidence="1">
    <location>
        <begin position="24"/>
        <end position="261"/>
    </location>
</feature>
<reference evidence="3" key="1">
    <citation type="submission" date="2016-11" db="EMBL/GenBank/DDBJ databases">
        <authorList>
            <person name="Varghese N."/>
            <person name="Submissions S."/>
        </authorList>
    </citation>
    <scope>NUCLEOTIDE SEQUENCE [LARGE SCALE GENOMIC DNA]</scope>
    <source>
        <strain evidence="3">DSM 24579</strain>
    </source>
</reference>
<evidence type="ECO:0008006" key="4">
    <source>
        <dbReference type="Google" id="ProtNLM"/>
    </source>
</evidence>
<dbReference type="Pfam" id="PF11306">
    <property type="entry name" value="DUF3108"/>
    <property type="match status" value="1"/>
</dbReference>
<protein>
    <recommendedName>
        <fullName evidence="4">ATP-dependent exonuclease</fullName>
    </recommendedName>
</protein>
<dbReference type="RefSeq" id="WP_072877256.1">
    <property type="nucleotide sequence ID" value="NZ_FQVT01000002.1"/>
</dbReference>
<dbReference type="AlphaFoldDB" id="A0A1M5E2D7"/>
<gene>
    <name evidence="2" type="ORF">SAMN05444483_102205</name>
</gene>
<name>A0A1M5E2D7_SALEC</name>
<evidence type="ECO:0000313" key="2">
    <source>
        <dbReference type="EMBL" id="SHF73346.1"/>
    </source>
</evidence>
<dbReference type="STRING" id="1073325.SAMN05444483_102205"/>
<dbReference type="InterPro" id="IPR021457">
    <property type="entry name" value="DUF3108"/>
</dbReference>
<evidence type="ECO:0000313" key="3">
    <source>
        <dbReference type="Proteomes" id="UP000183945"/>
    </source>
</evidence>
<dbReference type="Proteomes" id="UP000183945">
    <property type="component" value="Unassembled WGS sequence"/>
</dbReference>
<dbReference type="EMBL" id="FQVT01000002">
    <property type="protein sequence ID" value="SHF73346.1"/>
    <property type="molecule type" value="Genomic_DNA"/>
</dbReference>
<evidence type="ECO:0000256" key="1">
    <source>
        <dbReference type="SAM" id="SignalP"/>
    </source>
</evidence>